<protein>
    <submittedName>
        <fullName evidence="2">Collagen triple helix repeat-containing protein</fullName>
    </submittedName>
</protein>
<keyword evidence="3" id="KW-1185">Reference proteome</keyword>
<accession>A0A1H6WU82</accession>
<dbReference type="InterPro" id="IPR008160">
    <property type="entry name" value="Collagen"/>
</dbReference>
<name>A0A1H6WU82_9BACT</name>
<dbReference type="STRING" id="1416801.SAMN05192553_102691"/>
<dbReference type="Proteomes" id="UP000199403">
    <property type="component" value="Unassembled WGS sequence"/>
</dbReference>
<dbReference type="PANTHER" id="PTHR24637:SF417">
    <property type="entry name" value="COL_CUTICLE_N DOMAIN-CONTAINING PROTEIN"/>
    <property type="match status" value="1"/>
</dbReference>
<dbReference type="RefSeq" id="WP_092171950.1">
    <property type="nucleotide sequence ID" value="NZ_FNZH01000002.1"/>
</dbReference>
<gene>
    <name evidence="2" type="ORF">SAMN05192553_102691</name>
</gene>
<evidence type="ECO:0000313" key="2">
    <source>
        <dbReference type="EMBL" id="SEJ16092.1"/>
    </source>
</evidence>
<feature type="region of interest" description="Disordered" evidence="1">
    <location>
        <begin position="42"/>
        <end position="145"/>
    </location>
</feature>
<dbReference type="Pfam" id="PF01391">
    <property type="entry name" value="Collagen"/>
    <property type="match status" value="1"/>
</dbReference>
<sequence>MSGFSDSQLLAKSNAIRNQVDEDSITPEMISQMFNDIILSKYNTDTPLPKGDKGDQGDPGPSAYQAWLDLGNSGTEKDFIDSLKGDTGDPGPQGIQGETGPQGIQGETGPAGPQGIQGETGPAGPQGETGPQGPAGADGSPDTPAEIVTKLSSITEEAEKLPNTAIQGAGFNNNQLGIDAQTGALYVRTDQEPTENSAKFISSGDLYAYEQANPRGGALTPGFLTTLAVTADTFNGSIRRIVGRNGAIYACNSNVGNNRLHVSLDGRVFFLGGDTSSLSYYAMDVAPHGTIILGGRGGGPDNVRRSTNGGGSFDTITLPATIEITGIVYIGAGRWALCARTGDGSGNVAAWSENDGVTWTMATTDGTNAMEDIAAGDGMVFMVSNNGTNRCQVSTDGGETYTAVAVSPLGFFTRCCFFNGHIVLMRAGTGAVGYLVVSEDGGTTWSERLVPDDSAITVSGMAPIGEWLYLFGANGYLIRTKDLTTKEILPAPTANTIVAMGWTHIDGKAVIMAACENGTNDRILSNNV</sequence>
<keyword evidence="2" id="KW-0176">Collagen</keyword>
<dbReference type="EMBL" id="FNZH01000002">
    <property type="protein sequence ID" value="SEJ16092.1"/>
    <property type="molecule type" value="Genomic_DNA"/>
</dbReference>
<dbReference type="AlphaFoldDB" id="A0A1H6WU82"/>
<proteinExistence type="predicted"/>
<reference evidence="3" key="1">
    <citation type="submission" date="2016-10" db="EMBL/GenBank/DDBJ databases">
        <authorList>
            <person name="Varghese N."/>
            <person name="Submissions S."/>
        </authorList>
    </citation>
    <scope>NUCLEOTIDE SEQUENCE [LARGE SCALE GENOMIC DNA]</scope>
    <source>
        <strain evidence="3">IBRC-M 10761</strain>
    </source>
</reference>
<dbReference type="PANTHER" id="PTHR24637">
    <property type="entry name" value="COLLAGEN"/>
    <property type="match status" value="1"/>
</dbReference>
<feature type="compositionally biased region" description="Basic and acidic residues" evidence="1">
    <location>
        <begin position="75"/>
        <end position="87"/>
    </location>
</feature>
<dbReference type="InterPro" id="IPR015943">
    <property type="entry name" value="WD40/YVTN_repeat-like_dom_sf"/>
</dbReference>
<organism evidence="2 3">
    <name type="scientific">Cyclobacterium xiamenense</name>
    <dbReference type="NCBI Taxonomy" id="1297121"/>
    <lineage>
        <taxon>Bacteria</taxon>
        <taxon>Pseudomonadati</taxon>
        <taxon>Bacteroidota</taxon>
        <taxon>Cytophagia</taxon>
        <taxon>Cytophagales</taxon>
        <taxon>Cyclobacteriaceae</taxon>
        <taxon>Cyclobacterium</taxon>
    </lineage>
</organism>
<evidence type="ECO:0000313" key="3">
    <source>
        <dbReference type="Proteomes" id="UP000199403"/>
    </source>
</evidence>
<evidence type="ECO:0000256" key="1">
    <source>
        <dbReference type="SAM" id="MobiDB-lite"/>
    </source>
</evidence>
<dbReference type="CDD" id="cd15482">
    <property type="entry name" value="Sialidase_non-viral"/>
    <property type="match status" value="1"/>
</dbReference>
<dbReference type="SUPFAM" id="SSF110296">
    <property type="entry name" value="Oligoxyloglucan reducing end-specific cellobiohydrolase"/>
    <property type="match status" value="1"/>
</dbReference>
<dbReference type="Gene3D" id="2.130.10.10">
    <property type="entry name" value="YVTN repeat-like/Quinoprotein amine dehydrogenase"/>
    <property type="match status" value="1"/>
</dbReference>
<dbReference type="Gene3D" id="1.20.5.320">
    <property type="entry name" value="6-Phosphogluconate Dehydrogenase, domain 3"/>
    <property type="match status" value="1"/>
</dbReference>